<keyword evidence="13" id="KW-1185">Reference proteome</keyword>
<dbReference type="InterPro" id="IPR000742">
    <property type="entry name" value="EGF"/>
</dbReference>
<comment type="subcellular location">
    <subcellularLocation>
        <location evidence="1">Membrane</location>
        <topology evidence="1">Single-pass type I membrane protein</topology>
    </subcellularLocation>
</comment>
<evidence type="ECO:0000256" key="7">
    <source>
        <dbReference type="ARBA" id="ARBA00023136"/>
    </source>
</evidence>
<evidence type="ECO:0000256" key="4">
    <source>
        <dbReference type="ARBA" id="ARBA00022729"/>
    </source>
</evidence>
<proteinExistence type="predicted"/>
<evidence type="ECO:0000256" key="3">
    <source>
        <dbReference type="ARBA" id="ARBA00022692"/>
    </source>
</evidence>
<keyword evidence="4" id="KW-0732">Signal</keyword>
<dbReference type="Ensembl" id="ENSPLAT00000024723.1">
    <property type="protein sequence ID" value="ENSPLAP00000015941.1"/>
    <property type="gene ID" value="ENSPLAG00000019972.1"/>
</dbReference>
<keyword evidence="2 10" id="KW-0245">EGF-like domain</keyword>
<keyword evidence="6" id="KW-1133">Transmembrane helix</keyword>
<dbReference type="AlphaFoldDB" id="A0A3B3UTD6"/>
<evidence type="ECO:0000256" key="9">
    <source>
        <dbReference type="ARBA" id="ARBA00023180"/>
    </source>
</evidence>
<feature type="domain" description="EGF-like" evidence="11">
    <location>
        <begin position="25"/>
        <end position="61"/>
    </location>
</feature>
<keyword evidence="7" id="KW-0472">Membrane</keyword>
<evidence type="ECO:0000313" key="13">
    <source>
        <dbReference type="Proteomes" id="UP000261500"/>
    </source>
</evidence>
<evidence type="ECO:0000256" key="5">
    <source>
        <dbReference type="ARBA" id="ARBA00022737"/>
    </source>
</evidence>
<reference evidence="12" key="2">
    <citation type="submission" date="2025-09" db="UniProtKB">
        <authorList>
            <consortium name="Ensembl"/>
        </authorList>
    </citation>
    <scope>IDENTIFICATION</scope>
</reference>
<dbReference type="STRING" id="48699.ENSPLAP00000015941"/>
<dbReference type="Proteomes" id="UP000261500">
    <property type="component" value="Unplaced"/>
</dbReference>
<evidence type="ECO:0000256" key="6">
    <source>
        <dbReference type="ARBA" id="ARBA00022989"/>
    </source>
</evidence>
<dbReference type="Gene3D" id="2.10.25.10">
    <property type="entry name" value="Laminin"/>
    <property type="match status" value="1"/>
</dbReference>
<feature type="disulfide bond" evidence="10">
    <location>
        <begin position="51"/>
        <end position="60"/>
    </location>
</feature>
<keyword evidence="5" id="KW-0677">Repeat</keyword>
<dbReference type="PROSITE" id="PS00022">
    <property type="entry name" value="EGF_1"/>
    <property type="match status" value="1"/>
</dbReference>
<evidence type="ECO:0000256" key="1">
    <source>
        <dbReference type="ARBA" id="ARBA00004479"/>
    </source>
</evidence>
<organism evidence="12 13">
    <name type="scientific">Poecilia latipinna</name>
    <name type="common">sailfin molly</name>
    <dbReference type="NCBI Taxonomy" id="48699"/>
    <lineage>
        <taxon>Eukaryota</taxon>
        <taxon>Metazoa</taxon>
        <taxon>Chordata</taxon>
        <taxon>Craniata</taxon>
        <taxon>Vertebrata</taxon>
        <taxon>Euteleostomi</taxon>
        <taxon>Actinopterygii</taxon>
        <taxon>Neopterygii</taxon>
        <taxon>Teleostei</taxon>
        <taxon>Neoteleostei</taxon>
        <taxon>Acanthomorphata</taxon>
        <taxon>Ovalentaria</taxon>
        <taxon>Atherinomorphae</taxon>
        <taxon>Cyprinodontiformes</taxon>
        <taxon>Poeciliidae</taxon>
        <taxon>Poeciliinae</taxon>
        <taxon>Poecilia</taxon>
    </lineage>
</organism>
<evidence type="ECO:0000259" key="11">
    <source>
        <dbReference type="PROSITE" id="PS50026"/>
    </source>
</evidence>
<dbReference type="FunFam" id="2.10.25.10:FF:000088">
    <property type="entry name" value="Prolow-density lipoprotein receptor-related protein 1"/>
    <property type="match status" value="1"/>
</dbReference>
<dbReference type="GeneTree" id="ENSGT00970000196932"/>
<keyword evidence="9" id="KW-0325">Glycoprotein</keyword>
<dbReference type="SUPFAM" id="SSF57196">
    <property type="entry name" value="EGF/Laminin"/>
    <property type="match status" value="1"/>
</dbReference>
<reference evidence="12" key="1">
    <citation type="submission" date="2025-08" db="UniProtKB">
        <authorList>
            <consortium name="Ensembl"/>
        </authorList>
    </citation>
    <scope>IDENTIFICATION</scope>
</reference>
<name>A0A3B3UTD6_9TELE</name>
<evidence type="ECO:0000256" key="2">
    <source>
        <dbReference type="ARBA" id="ARBA00022536"/>
    </source>
</evidence>
<keyword evidence="3" id="KW-0812">Transmembrane</keyword>
<comment type="caution">
    <text evidence="10">Lacks conserved residue(s) required for the propagation of feature annotation.</text>
</comment>
<evidence type="ECO:0000256" key="10">
    <source>
        <dbReference type="PROSITE-ProRule" id="PRU00076"/>
    </source>
</evidence>
<accession>A0A3B3UTD6</accession>
<dbReference type="GO" id="GO:0016020">
    <property type="term" value="C:membrane"/>
    <property type="evidence" value="ECO:0007669"/>
    <property type="project" value="UniProtKB-SubCell"/>
</dbReference>
<evidence type="ECO:0000256" key="8">
    <source>
        <dbReference type="ARBA" id="ARBA00023157"/>
    </source>
</evidence>
<keyword evidence="8 10" id="KW-1015">Disulfide bond</keyword>
<feature type="disulfide bond" evidence="10">
    <location>
        <begin position="29"/>
        <end position="39"/>
    </location>
</feature>
<sequence length="116" mass="13167">MIPTNLHKWKPTCRCPVGYSGPFCEKRICDNYCLNGGTCDVTQGNQPVCRCMAEYTGDRCLYREFFVSTPLICIQLPGMKLPEKNIYTFSTRLVLNKSNCPKSYLSTNTTFASICR</sequence>
<protein>
    <recommendedName>
        <fullName evidence="11">EGF-like domain-containing protein</fullName>
    </recommendedName>
</protein>
<evidence type="ECO:0000313" key="12">
    <source>
        <dbReference type="Ensembl" id="ENSPLAP00000015941.1"/>
    </source>
</evidence>
<dbReference type="PROSITE" id="PS50026">
    <property type="entry name" value="EGF_3"/>
    <property type="match status" value="1"/>
</dbReference>